<name>A0AAN9SP02_PSOTE</name>
<evidence type="ECO:0000313" key="3">
    <source>
        <dbReference type="EMBL" id="KAK7401058.1"/>
    </source>
</evidence>
<gene>
    <name evidence="3" type="ORF">VNO78_12370</name>
</gene>
<dbReference type="AlphaFoldDB" id="A0AAN9SP02"/>
<evidence type="ECO:0000313" key="4">
    <source>
        <dbReference type="Proteomes" id="UP001386955"/>
    </source>
</evidence>
<accession>A0AAN9SP02</accession>
<proteinExistence type="predicted"/>
<dbReference type="PROSITE" id="PS00028">
    <property type="entry name" value="ZINC_FINGER_C2H2_1"/>
    <property type="match status" value="1"/>
</dbReference>
<organism evidence="3 4">
    <name type="scientific">Psophocarpus tetragonolobus</name>
    <name type="common">Winged bean</name>
    <name type="synonym">Dolichos tetragonolobus</name>
    <dbReference type="NCBI Taxonomy" id="3891"/>
    <lineage>
        <taxon>Eukaryota</taxon>
        <taxon>Viridiplantae</taxon>
        <taxon>Streptophyta</taxon>
        <taxon>Embryophyta</taxon>
        <taxon>Tracheophyta</taxon>
        <taxon>Spermatophyta</taxon>
        <taxon>Magnoliopsida</taxon>
        <taxon>eudicotyledons</taxon>
        <taxon>Gunneridae</taxon>
        <taxon>Pentapetalae</taxon>
        <taxon>rosids</taxon>
        <taxon>fabids</taxon>
        <taxon>Fabales</taxon>
        <taxon>Fabaceae</taxon>
        <taxon>Papilionoideae</taxon>
        <taxon>50 kb inversion clade</taxon>
        <taxon>NPAAA clade</taxon>
        <taxon>indigoferoid/millettioid clade</taxon>
        <taxon>Phaseoleae</taxon>
        <taxon>Psophocarpus</taxon>
    </lineage>
</organism>
<dbReference type="PROSITE" id="PS50157">
    <property type="entry name" value="ZINC_FINGER_C2H2_2"/>
    <property type="match status" value="1"/>
</dbReference>
<dbReference type="Proteomes" id="UP001386955">
    <property type="component" value="Unassembled WGS sequence"/>
</dbReference>
<dbReference type="GO" id="GO:0008270">
    <property type="term" value="F:zinc ion binding"/>
    <property type="evidence" value="ECO:0007669"/>
    <property type="project" value="UniProtKB-KW"/>
</dbReference>
<dbReference type="EMBL" id="JAYMYS010000003">
    <property type="protein sequence ID" value="KAK7401058.1"/>
    <property type="molecule type" value="Genomic_DNA"/>
</dbReference>
<feature type="domain" description="C2H2-type" evidence="2">
    <location>
        <begin position="25"/>
        <end position="52"/>
    </location>
</feature>
<comment type="caution">
    <text evidence="3">The sequence shown here is derived from an EMBL/GenBank/DDBJ whole genome shotgun (WGS) entry which is preliminary data.</text>
</comment>
<dbReference type="InterPro" id="IPR013087">
    <property type="entry name" value="Znf_C2H2_type"/>
</dbReference>
<evidence type="ECO:0000256" key="1">
    <source>
        <dbReference type="PROSITE-ProRule" id="PRU00042"/>
    </source>
</evidence>
<sequence>MDLSGERVSNGANNLQMVPYSENKKVCLHCKREFNFAKSLGGHIKMHMRRQKRSNFTRVMGEKSSKTRGSGPYREAAHTRNNQVSDDEIVDLSKSLVGSGWNVHRRRSFKLGSGDEILDLCKSLADSGWKVQKKRSSNDVRNKRVVIELDSSDDDCIESDIEDDCYNTALWEKLRRHDFTSTVHKSCFTKTSELMCKECKKYFKTYCDVFQHVLENAPINNDVQEVHQVVDEVGEVEIGKTKGKKN</sequence>
<keyword evidence="1" id="KW-0863">Zinc-finger</keyword>
<protein>
    <recommendedName>
        <fullName evidence="2">C2H2-type domain-containing protein</fullName>
    </recommendedName>
</protein>
<reference evidence="3 4" key="1">
    <citation type="submission" date="2024-01" db="EMBL/GenBank/DDBJ databases">
        <title>The genomes of 5 underutilized Papilionoideae crops provide insights into root nodulation and disease resistanc.</title>
        <authorList>
            <person name="Jiang F."/>
        </authorList>
    </citation>
    <scope>NUCLEOTIDE SEQUENCE [LARGE SCALE GENOMIC DNA]</scope>
    <source>
        <strain evidence="3">DUOXIRENSHENG_FW03</strain>
        <tissue evidence="3">Leaves</tissue>
    </source>
</reference>
<keyword evidence="1" id="KW-0862">Zinc</keyword>
<keyword evidence="4" id="KW-1185">Reference proteome</keyword>
<keyword evidence="1" id="KW-0479">Metal-binding</keyword>
<evidence type="ECO:0000259" key="2">
    <source>
        <dbReference type="PROSITE" id="PS50157"/>
    </source>
</evidence>